<dbReference type="CDD" id="cd07304">
    <property type="entry name" value="Chorismate_synthase"/>
    <property type="match status" value="1"/>
</dbReference>
<dbReference type="GO" id="GO:0009423">
    <property type="term" value="P:chorismate biosynthetic process"/>
    <property type="evidence" value="ECO:0007669"/>
    <property type="project" value="UniProtKB-UniRule"/>
</dbReference>
<feature type="binding site" evidence="11">
    <location>
        <position position="286"/>
    </location>
    <ligand>
        <name>FMN</name>
        <dbReference type="ChEBI" id="CHEBI:58210"/>
    </ligand>
</feature>
<comment type="similarity">
    <text evidence="2 11 12">Belongs to the chorismate synthase family.</text>
</comment>
<feature type="binding site" evidence="11">
    <location>
        <position position="47"/>
    </location>
    <ligand>
        <name>NADP(+)</name>
        <dbReference type="ChEBI" id="CHEBI:58349"/>
    </ligand>
</feature>
<dbReference type="Proteomes" id="UP000034894">
    <property type="component" value="Unassembled WGS sequence"/>
</dbReference>
<evidence type="ECO:0000256" key="11">
    <source>
        <dbReference type="HAMAP-Rule" id="MF_00300"/>
    </source>
</evidence>
<feature type="binding site" evidence="11">
    <location>
        <position position="327"/>
    </location>
    <ligand>
        <name>FMN</name>
        <dbReference type="ChEBI" id="CHEBI:58210"/>
    </ligand>
</feature>
<dbReference type="GO" id="GO:0008652">
    <property type="term" value="P:amino acid biosynthetic process"/>
    <property type="evidence" value="ECO:0007669"/>
    <property type="project" value="UniProtKB-KW"/>
</dbReference>
<dbReference type="Pfam" id="PF01264">
    <property type="entry name" value="Chorismate_synt"/>
    <property type="match status" value="1"/>
</dbReference>
<dbReference type="NCBIfam" id="NF003793">
    <property type="entry name" value="PRK05382.1"/>
    <property type="match status" value="1"/>
</dbReference>
<dbReference type="Gene3D" id="3.60.150.10">
    <property type="entry name" value="Chorismate synthase AroC"/>
    <property type="match status" value="1"/>
</dbReference>
<gene>
    <name evidence="11" type="primary">aroC</name>
    <name evidence="13" type="ORF">UV73_C0002G0091</name>
</gene>
<comment type="caution">
    <text evidence="11">Lacks conserved residue(s) required for the propagation of feature annotation.</text>
</comment>
<dbReference type="SUPFAM" id="SSF103263">
    <property type="entry name" value="Chorismate synthase, AroC"/>
    <property type="match status" value="1"/>
</dbReference>
<feature type="binding site" evidence="11">
    <location>
        <begin position="121"/>
        <end position="123"/>
    </location>
    <ligand>
        <name>FMN</name>
        <dbReference type="ChEBI" id="CHEBI:58210"/>
    </ligand>
</feature>
<evidence type="ECO:0000256" key="3">
    <source>
        <dbReference type="ARBA" id="ARBA00013036"/>
    </source>
</evidence>
<comment type="caution">
    <text evidence="13">The sequence shown here is derived from an EMBL/GenBank/DDBJ whole genome shotgun (WGS) entry which is preliminary data.</text>
</comment>
<keyword evidence="5 11" id="KW-0285">Flavoprotein</keyword>
<keyword evidence="8 11" id="KW-0521">NADP</keyword>
<proteinExistence type="inferred from homology"/>
<accession>A0A0G1DLB3</accession>
<evidence type="ECO:0000256" key="8">
    <source>
        <dbReference type="ARBA" id="ARBA00022857"/>
    </source>
</evidence>
<dbReference type="EC" id="4.2.3.5" evidence="3 11"/>
<dbReference type="PROSITE" id="PS00787">
    <property type="entry name" value="CHORISMATE_SYNTHASE_1"/>
    <property type="match status" value="1"/>
</dbReference>
<dbReference type="HAMAP" id="MF_00300">
    <property type="entry name" value="Chorismate_synth"/>
    <property type="match status" value="1"/>
</dbReference>
<evidence type="ECO:0000256" key="1">
    <source>
        <dbReference type="ARBA" id="ARBA00005044"/>
    </source>
</evidence>
<dbReference type="PANTHER" id="PTHR21085">
    <property type="entry name" value="CHORISMATE SYNTHASE"/>
    <property type="match status" value="1"/>
</dbReference>
<comment type="cofactor">
    <cofactor evidence="11 12">
        <name>FMNH2</name>
        <dbReference type="ChEBI" id="CHEBI:57618"/>
    </cofactor>
    <text evidence="11 12">Reduced FMN (FMNH(2)).</text>
</comment>
<evidence type="ECO:0000256" key="6">
    <source>
        <dbReference type="ARBA" id="ARBA00022643"/>
    </source>
</evidence>
<keyword evidence="10 11" id="KW-0456">Lyase</keyword>
<comment type="subunit">
    <text evidence="11">Homotetramer.</text>
</comment>
<keyword evidence="4 11" id="KW-0028">Amino-acid biosynthesis</keyword>
<evidence type="ECO:0000256" key="2">
    <source>
        <dbReference type="ARBA" id="ARBA00008014"/>
    </source>
</evidence>
<dbReference type="GO" id="GO:0005829">
    <property type="term" value="C:cytosol"/>
    <property type="evidence" value="ECO:0007669"/>
    <property type="project" value="TreeGrafter"/>
</dbReference>
<dbReference type="STRING" id="1618443.UV73_C0002G0091"/>
<organism evidence="13 14">
    <name type="scientific">Candidatus Gottesmanbacteria bacterium GW2011_GWA2_43_14</name>
    <dbReference type="NCBI Taxonomy" id="1618443"/>
    <lineage>
        <taxon>Bacteria</taxon>
        <taxon>Candidatus Gottesmaniibacteriota</taxon>
    </lineage>
</organism>
<dbReference type="PANTHER" id="PTHR21085:SF0">
    <property type="entry name" value="CHORISMATE SYNTHASE"/>
    <property type="match status" value="1"/>
</dbReference>
<dbReference type="GO" id="GO:0004107">
    <property type="term" value="F:chorismate synthase activity"/>
    <property type="evidence" value="ECO:0007669"/>
    <property type="project" value="UniProtKB-UniRule"/>
</dbReference>
<sequence>MSLRFLTAGESHGPAITAILEGMPAGLSLDTEEIQKDLDKRRGGSGRGGRGLIETDTVEILSGVLSNLTIGSPITLQIKNLDFANWQNKKLAEIKNPRPGHADYVGFLKYGFSDIRNVLERASARETAARVAVGAVCRKLLAVFGMAIASHTIAIGKEKLFRRNYTFAEVAKVSKTDPDTRCIDAPTSAKMKAAILVALKTKNTLGGVVEILAVNIPPGLGSYVHYDRKLDGLFAQSLMSIPSVKAVEIGTGISLAHEPGSLVHDELFLHENKISRRTNNAGGLEGGVTNGEQLILRVFHKPISTLGNPLRTVNVETKKASPALIERSDICVVPRAGIISESMTAFVLASAFLEKFGADSLIDIKESYAQYLGRIKK</sequence>
<feature type="binding site" evidence="11">
    <location>
        <begin position="301"/>
        <end position="305"/>
    </location>
    <ligand>
        <name>FMN</name>
        <dbReference type="ChEBI" id="CHEBI:58210"/>
    </ligand>
</feature>
<dbReference type="EMBL" id="LCFP01000002">
    <property type="protein sequence ID" value="KKS98377.1"/>
    <property type="molecule type" value="Genomic_DNA"/>
</dbReference>
<dbReference type="InterPro" id="IPR000453">
    <property type="entry name" value="Chorismate_synth"/>
</dbReference>
<dbReference type="GO" id="GO:0009073">
    <property type="term" value="P:aromatic amino acid family biosynthetic process"/>
    <property type="evidence" value="ECO:0007669"/>
    <property type="project" value="UniProtKB-KW"/>
</dbReference>
<evidence type="ECO:0000256" key="12">
    <source>
        <dbReference type="RuleBase" id="RU000605"/>
    </source>
</evidence>
<dbReference type="GO" id="GO:0010181">
    <property type="term" value="F:FMN binding"/>
    <property type="evidence" value="ECO:0007669"/>
    <property type="project" value="TreeGrafter"/>
</dbReference>
<protein>
    <recommendedName>
        <fullName evidence="3 11">Chorismate synthase</fullName>
        <shortName evidence="11">CS</shortName>
        <ecNumber evidence="3 11">4.2.3.5</ecNumber>
    </recommendedName>
    <alternativeName>
        <fullName evidence="11">5-enolpyruvylshikimate-3-phosphate phospholyase</fullName>
    </alternativeName>
</protein>
<evidence type="ECO:0000256" key="9">
    <source>
        <dbReference type="ARBA" id="ARBA00023141"/>
    </source>
</evidence>
<dbReference type="InterPro" id="IPR020541">
    <property type="entry name" value="Chorismate_synthase_CS"/>
</dbReference>
<dbReference type="PROSITE" id="PS00788">
    <property type="entry name" value="CHORISMATE_SYNTHASE_2"/>
    <property type="match status" value="1"/>
</dbReference>
<keyword evidence="9 11" id="KW-0057">Aromatic amino acid biosynthesis</keyword>
<reference evidence="13 14" key="1">
    <citation type="journal article" date="2015" name="Nature">
        <title>rRNA introns, odd ribosomes, and small enigmatic genomes across a large radiation of phyla.</title>
        <authorList>
            <person name="Brown C.T."/>
            <person name="Hug L.A."/>
            <person name="Thomas B.C."/>
            <person name="Sharon I."/>
            <person name="Castelle C.J."/>
            <person name="Singh A."/>
            <person name="Wilkins M.J."/>
            <person name="Williams K.H."/>
            <person name="Banfield J.F."/>
        </authorList>
    </citation>
    <scope>NUCLEOTIDE SEQUENCE [LARGE SCALE GENOMIC DNA]</scope>
</reference>
<keyword evidence="6 11" id="KW-0288">FMN</keyword>
<evidence type="ECO:0000313" key="14">
    <source>
        <dbReference type="Proteomes" id="UP000034894"/>
    </source>
</evidence>
<dbReference type="InterPro" id="IPR035904">
    <property type="entry name" value="Chorismate_synth_AroC_sf"/>
</dbReference>
<evidence type="ECO:0000256" key="5">
    <source>
        <dbReference type="ARBA" id="ARBA00022630"/>
    </source>
</evidence>
<evidence type="ECO:0000256" key="4">
    <source>
        <dbReference type="ARBA" id="ARBA00022605"/>
    </source>
</evidence>
<dbReference type="AlphaFoldDB" id="A0A0G1DLB3"/>
<feature type="binding site" evidence="11">
    <location>
        <position position="41"/>
    </location>
    <ligand>
        <name>NADP(+)</name>
        <dbReference type="ChEBI" id="CHEBI:58349"/>
    </ligand>
</feature>
<dbReference type="PIRSF" id="PIRSF001456">
    <property type="entry name" value="Chorismate_synth"/>
    <property type="match status" value="1"/>
</dbReference>
<evidence type="ECO:0000256" key="7">
    <source>
        <dbReference type="ARBA" id="ARBA00022827"/>
    </source>
</evidence>
<comment type="catalytic activity">
    <reaction evidence="11 12">
        <text>5-O-(1-carboxyvinyl)-3-phosphoshikimate = chorismate + phosphate</text>
        <dbReference type="Rhea" id="RHEA:21020"/>
        <dbReference type="ChEBI" id="CHEBI:29748"/>
        <dbReference type="ChEBI" id="CHEBI:43474"/>
        <dbReference type="ChEBI" id="CHEBI:57701"/>
        <dbReference type="EC" id="4.2.3.5"/>
    </reaction>
</comment>
<dbReference type="NCBIfam" id="TIGR00033">
    <property type="entry name" value="aroC"/>
    <property type="match status" value="1"/>
</dbReference>
<name>A0A0G1DLB3_9BACT</name>
<dbReference type="FunFam" id="3.60.150.10:FF:000002">
    <property type="entry name" value="Chorismate synthase"/>
    <property type="match status" value="1"/>
</dbReference>
<keyword evidence="7 11" id="KW-0274">FAD</keyword>
<comment type="pathway">
    <text evidence="1 11 12">Metabolic intermediate biosynthesis; chorismate biosynthesis; chorismate from D-erythrose 4-phosphate and phosphoenolpyruvate: step 7/7.</text>
</comment>
<evidence type="ECO:0000313" key="13">
    <source>
        <dbReference type="EMBL" id="KKS98377.1"/>
    </source>
</evidence>
<dbReference type="UniPathway" id="UPA00053">
    <property type="reaction ID" value="UER00090"/>
</dbReference>
<comment type="function">
    <text evidence="11">Catalyzes the anti-1,4-elimination of the C-3 phosphate and the C-6 proR hydrogen from 5-enolpyruvylshikimate-3-phosphate (EPSP) to yield chorismate, which is the branch point compound that serves as the starting substrate for the three terminal pathways of aromatic amino acid biosynthesis. This reaction introduces a second double bond into the aromatic ring system.</text>
</comment>
<evidence type="ECO:0000256" key="10">
    <source>
        <dbReference type="ARBA" id="ARBA00023239"/>
    </source>
</evidence>
<dbReference type="PATRIC" id="fig|1618443.3.peg.366"/>